<comment type="caution">
    <text evidence="1">The sequence shown here is derived from an EMBL/GenBank/DDBJ whole genome shotgun (WGS) entry which is preliminary data.</text>
</comment>
<dbReference type="InterPro" id="IPR007511">
    <property type="entry name" value="DUF501"/>
</dbReference>
<reference evidence="1 2" key="1">
    <citation type="journal article" date="2021" name="Sci. Rep.">
        <title>Genome analysis of a halophilic bacterium Halomonas malpeensis YU-PRIM-29(T) reveals its exopolysaccharide and pigment producing capabilities.</title>
        <authorList>
            <person name="Athmika"/>
            <person name="Ghate S.D."/>
            <person name="Arun A.B."/>
            <person name="Rao S.S."/>
            <person name="Kumar S.T.A."/>
            <person name="Kandiyil M.K."/>
            <person name="Saptami K."/>
            <person name="Rekha P.D."/>
        </authorList>
    </citation>
    <scope>NUCLEOTIDE SEQUENCE [LARGE SCALE GENOMIC DNA]</scope>
    <source>
        <strain evidence="2">prim 29</strain>
    </source>
</reference>
<proteinExistence type="predicted"/>
<keyword evidence="2" id="KW-1185">Reference proteome</keyword>
<evidence type="ECO:0000313" key="2">
    <source>
        <dbReference type="Proteomes" id="UP001319882"/>
    </source>
</evidence>
<dbReference type="PANTHER" id="PTHR37163">
    <property type="entry name" value="CONSERVED PROTEIN"/>
    <property type="match status" value="1"/>
</dbReference>
<evidence type="ECO:0000313" key="1">
    <source>
        <dbReference type="EMBL" id="MCB8890558.1"/>
    </source>
</evidence>
<sequence>MVIRTDHAPDERELAIITQQLGRAPRGIEAVAATDAAGTPLALRMAPIVDGKPFPTLYWLCSDVLKIEISRVEAVGVIKSLEQRLQEEPDFLERYQQSHRDYVAARWSFMSDAQREQVERLGYREVLTERGVGGISNWQQIRCLHTQYAHHLGSHNVIGAWMDEHYGIDRFV</sequence>
<dbReference type="RefSeq" id="WP_227391218.1">
    <property type="nucleotide sequence ID" value="NZ_JBHSCJ010000009.1"/>
</dbReference>
<dbReference type="Pfam" id="PF04417">
    <property type="entry name" value="DUF501"/>
    <property type="match status" value="1"/>
</dbReference>
<organism evidence="1 2">
    <name type="scientific">Vreelandella malpeensis</name>
    <dbReference type="NCBI Taxonomy" id="1172368"/>
    <lineage>
        <taxon>Bacteria</taxon>
        <taxon>Pseudomonadati</taxon>
        <taxon>Pseudomonadota</taxon>
        <taxon>Gammaproteobacteria</taxon>
        <taxon>Oceanospirillales</taxon>
        <taxon>Halomonadaceae</taxon>
        <taxon>Vreelandella</taxon>
    </lineage>
</organism>
<name>A0ABS8DWD7_9GAMM</name>
<dbReference type="Proteomes" id="UP001319882">
    <property type="component" value="Unassembled WGS sequence"/>
</dbReference>
<protein>
    <submittedName>
        <fullName evidence="1">DUF501 domain-containing protein</fullName>
    </submittedName>
</protein>
<dbReference type="PANTHER" id="PTHR37163:SF1">
    <property type="entry name" value="DUF501 DOMAIN-CONTAINING PROTEIN"/>
    <property type="match status" value="1"/>
</dbReference>
<accession>A0ABS8DWD7</accession>
<gene>
    <name evidence="1" type="ORF">GEV37_15690</name>
</gene>
<dbReference type="EMBL" id="WHVL01000007">
    <property type="protein sequence ID" value="MCB8890558.1"/>
    <property type="molecule type" value="Genomic_DNA"/>
</dbReference>